<dbReference type="HOGENOM" id="CLU_052345_4_3_0"/>
<dbReference type="SUPFAM" id="SSF46689">
    <property type="entry name" value="Homeodomain-like"/>
    <property type="match status" value="2"/>
</dbReference>
<evidence type="ECO:0000313" key="5">
    <source>
        <dbReference type="EMBL" id="ADD68841.1"/>
    </source>
</evidence>
<evidence type="ECO:0000256" key="2">
    <source>
        <dbReference type="ARBA" id="ARBA00023125"/>
    </source>
</evidence>
<dbReference type="EMBL" id="CP001968">
    <property type="protein sequence ID" value="ADD68841.1"/>
    <property type="molecule type" value="Genomic_DNA"/>
</dbReference>
<dbReference type="PANTHER" id="PTHR43280:SF2">
    <property type="entry name" value="HTH-TYPE TRANSCRIPTIONAL REGULATOR EXSA"/>
    <property type="match status" value="1"/>
</dbReference>
<gene>
    <name evidence="5" type="ordered locus">Dacet_2078</name>
</gene>
<organism evidence="5 6">
    <name type="scientific">Denitrovibrio acetiphilus (strain DSM 12809 / NBRC 114555 / N2460)</name>
    <dbReference type="NCBI Taxonomy" id="522772"/>
    <lineage>
        <taxon>Bacteria</taxon>
        <taxon>Pseudomonadati</taxon>
        <taxon>Deferribacterota</taxon>
        <taxon>Deferribacteres</taxon>
        <taxon>Deferribacterales</taxon>
        <taxon>Geovibrionaceae</taxon>
        <taxon>Denitrovibrio</taxon>
    </lineage>
</organism>
<dbReference type="Proteomes" id="UP000002012">
    <property type="component" value="Chromosome"/>
</dbReference>
<dbReference type="eggNOG" id="COG4977">
    <property type="taxonomic scope" value="Bacteria"/>
</dbReference>
<dbReference type="SMART" id="SM00342">
    <property type="entry name" value="HTH_ARAC"/>
    <property type="match status" value="1"/>
</dbReference>
<keyword evidence="3" id="KW-0804">Transcription</keyword>
<dbReference type="InParanoid" id="D4H1T1"/>
<dbReference type="PROSITE" id="PS01124">
    <property type="entry name" value="HTH_ARAC_FAMILY_2"/>
    <property type="match status" value="1"/>
</dbReference>
<protein>
    <submittedName>
        <fullName evidence="5">Transcriptional regulator, AraC family</fullName>
    </submittedName>
</protein>
<evidence type="ECO:0000256" key="1">
    <source>
        <dbReference type="ARBA" id="ARBA00023015"/>
    </source>
</evidence>
<dbReference type="InterPro" id="IPR018060">
    <property type="entry name" value="HTH_AraC"/>
</dbReference>
<dbReference type="InterPro" id="IPR020449">
    <property type="entry name" value="Tscrpt_reg_AraC-type_HTH"/>
</dbReference>
<dbReference type="PaxDb" id="522772-Dacet_2078"/>
<sequence length="298" mass="33685">MSAVVCGKPVSGSKKWVLRSQDKIVGNIRRSRLDNGFTMTHSSLKTSEDSHSSVIESGEVVNFVYVLKGELNLTFTGASGWHPMSEGAVYAFQTNDVQINRRIAKNIDTEALIIKVCRHRLENIMSDTGCIINVPEPGKTEVLFYLSPFSFMLCRKIIDCRYAGETGRLMQLAGATDLLTDNFKSCYNQSAGREESIVLEVINYIRNNLSEEHSLAKLAHMAGMSHTKLNRLFRIKMGLSVFEFIRQEKVHRAEHYLRTTDMTITEIAYCTGFCSSSHFSESFRREKGLSPKLYRKSV</sequence>
<dbReference type="KEGG" id="dap:Dacet_2078"/>
<dbReference type="GO" id="GO:0003700">
    <property type="term" value="F:DNA-binding transcription factor activity"/>
    <property type="evidence" value="ECO:0007669"/>
    <property type="project" value="InterPro"/>
</dbReference>
<keyword evidence="2" id="KW-0238">DNA-binding</keyword>
<dbReference type="Pfam" id="PF12833">
    <property type="entry name" value="HTH_18"/>
    <property type="match status" value="1"/>
</dbReference>
<reference evidence="5 6" key="1">
    <citation type="journal article" date="2010" name="Stand. Genomic Sci.">
        <title>Complete genome sequence of Denitrovibrio acetiphilus type strain (N2460).</title>
        <authorList>
            <person name="Kiss H."/>
            <person name="Lang E."/>
            <person name="Lapidus A."/>
            <person name="Copeland A."/>
            <person name="Nolan M."/>
            <person name="Glavina Del Rio T."/>
            <person name="Chen F."/>
            <person name="Lucas S."/>
            <person name="Tice H."/>
            <person name="Cheng J.F."/>
            <person name="Han C."/>
            <person name="Goodwin L."/>
            <person name="Pitluck S."/>
            <person name="Liolios K."/>
            <person name="Pati A."/>
            <person name="Ivanova N."/>
            <person name="Mavromatis K."/>
            <person name="Chen A."/>
            <person name="Palaniappan K."/>
            <person name="Land M."/>
            <person name="Hauser L."/>
            <person name="Chang Y.J."/>
            <person name="Jeffries C.D."/>
            <person name="Detter J.C."/>
            <person name="Brettin T."/>
            <person name="Spring S."/>
            <person name="Rohde M."/>
            <person name="Goker M."/>
            <person name="Woyke T."/>
            <person name="Bristow J."/>
            <person name="Eisen J.A."/>
            <person name="Markowitz V."/>
            <person name="Hugenholtz P."/>
            <person name="Kyrpides N.C."/>
            <person name="Klenk H.P."/>
        </authorList>
    </citation>
    <scope>NUCLEOTIDE SEQUENCE [LARGE SCALE GENOMIC DNA]</scope>
    <source>
        <strain evidence="6">DSM 12809 / NBRC 114555 / N2460</strain>
    </source>
</reference>
<name>D4H1T1_DENA2</name>
<dbReference type="OrthoDB" id="9802263at2"/>
<proteinExistence type="predicted"/>
<evidence type="ECO:0000313" key="6">
    <source>
        <dbReference type="Proteomes" id="UP000002012"/>
    </source>
</evidence>
<keyword evidence="1" id="KW-0805">Transcription regulation</keyword>
<dbReference type="RefSeq" id="WP_013011345.1">
    <property type="nucleotide sequence ID" value="NC_013943.1"/>
</dbReference>
<feature type="domain" description="HTH araC/xylS-type" evidence="4">
    <location>
        <begin position="199"/>
        <end position="297"/>
    </location>
</feature>
<evidence type="ECO:0000259" key="4">
    <source>
        <dbReference type="PROSITE" id="PS01124"/>
    </source>
</evidence>
<dbReference type="InterPro" id="IPR009057">
    <property type="entry name" value="Homeodomain-like_sf"/>
</dbReference>
<dbReference type="GO" id="GO:0043565">
    <property type="term" value="F:sequence-specific DNA binding"/>
    <property type="evidence" value="ECO:0007669"/>
    <property type="project" value="InterPro"/>
</dbReference>
<dbReference type="InterPro" id="IPR018062">
    <property type="entry name" value="HTH_AraC-typ_CS"/>
</dbReference>
<dbReference type="PROSITE" id="PS00041">
    <property type="entry name" value="HTH_ARAC_FAMILY_1"/>
    <property type="match status" value="1"/>
</dbReference>
<dbReference type="PRINTS" id="PR00032">
    <property type="entry name" value="HTHARAC"/>
</dbReference>
<evidence type="ECO:0000256" key="3">
    <source>
        <dbReference type="ARBA" id="ARBA00023163"/>
    </source>
</evidence>
<dbReference type="Gene3D" id="1.10.10.60">
    <property type="entry name" value="Homeodomain-like"/>
    <property type="match status" value="2"/>
</dbReference>
<keyword evidence="6" id="KW-1185">Reference proteome</keyword>
<dbReference type="PANTHER" id="PTHR43280">
    <property type="entry name" value="ARAC-FAMILY TRANSCRIPTIONAL REGULATOR"/>
    <property type="match status" value="1"/>
</dbReference>
<accession>D4H1T1</accession>
<dbReference type="STRING" id="522772.Dacet_2078"/>
<dbReference type="AlphaFoldDB" id="D4H1T1"/>